<reference evidence="3" key="1">
    <citation type="submission" date="2020-08" db="EMBL/GenBank/DDBJ databases">
        <title>Multicomponent nature underlies the extraordinary mechanical properties of spider dragline silk.</title>
        <authorList>
            <person name="Kono N."/>
            <person name="Nakamura H."/>
            <person name="Mori M."/>
            <person name="Yoshida Y."/>
            <person name="Ohtoshi R."/>
            <person name="Malay A.D."/>
            <person name="Moran D.A.P."/>
            <person name="Tomita M."/>
            <person name="Numata K."/>
            <person name="Arakawa K."/>
        </authorList>
    </citation>
    <scope>NUCLEOTIDE SEQUENCE</scope>
</reference>
<gene>
    <name evidence="3" type="ORF">NPIL_227112</name>
</gene>
<dbReference type="EMBL" id="BMAW01006582">
    <property type="protein sequence ID" value="GFS99442.1"/>
    <property type="molecule type" value="Genomic_DNA"/>
</dbReference>
<protein>
    <submittedName>
        <fullName evidence="3">Uncharacterized protein</fullName>
    </submittedName>
</protein>
<keyword evidence="4" id="KW-1185">Reference proteome</keyword>
<evidence type="ECO:0000313" key="4">
    <source>
        <dbReference type="Proteomes" id="UP000887013"/>
    </source>
</evidence>
<dbReference type="AlphaFoldDB" id="A0A8X6TC20"/>
<evidence type="ECO:0000313" key="3">
    <source>
        <dbReference type="EMBL" id="GFS99442.1"/>
    </source>
</evidence>
<comment type="caution">
    <text evidence="3">The sequence shown here is derived from an EMBL/GenBank/DDBJ whole genome shotgun (WGS) entry which is preliminary data.</text>
</comment>
<dbReference type="OrthoDB" id="6451969at2759"/>
<feature type="compositionally biased region" description="Polar residues" evidence="1">
    <location>
        <begin position="279"/>
        <end position="303"/>
    </location>
</feature>
<feature type="compositionally biased region" description="Polar residues" evidence="1">
    <location>
        <begin position="246"/>
        <end position="255"/>
    </location>
</feature>
<dbReference type="Proteomes" id="UP000887013">
    <property type="component" value="Unassembled WGS sequence"/>
</dbReference>
<feature type="compositionally biased region" description="Polar residues" evidence="1">
    <location>
        <begin position="183"/>
        <end position="200"/>
    </location>
</feature>
<feature type="chain" id="PRO_5036455690" evidence="2">
    <location>
        <begin position="18"/>
        <end position="438"/>
    </location>
</feature>
<feature type="region of interest" description="Disordered" evidence="1">
    <location>
        <begin position="159"/>
        <end position="311"/>
    </location>
</feature>
<feature type="compositionally biased region" description="Polar residues" evidence="1">
    <location>
        <begin position="159"/>
        <end position="173"/>
    </location>
</feature>
<organism evidence="3 4">
    <name type="scientific">Nephila pilipes</name>
    <name type="common">Giant wood spider</name>
    <name type="synonym">Nephila maculata</name>
    <dbReference type="NCBI Taxonomy" id="299642"/>
    <lineage>
        <taxon>Eukaryota</taxon>
        <taxon>Metazoa</taxon>
        <taxon>Ecdysozoa</taxon>
        <taxon>Arthropoda</taxon>
        <taxon>Chelicerata</taxon>
        <taxon>Arachnida</taxon>
        <taxon>Araneae</taxon>
        <taxon>Araneomorphae</taxon>
        <taxon>Entelegynae</taxon>
        <taxon>Araneoidea</taxon>
        <taxon>Nephilidae</taxon>
        <taxon>Nephila</taxon>
    </lineage>
</organism>
<sequence length="438" mass="49722">MFQCAVLFLCLLQGISCTPVNKSEPLSTNDTNTSQKPITPVSTLQPNITASTESAIKESTTKMTAVSESTVKSDIKIVKDERNMKINLMNKMLVMYLCDPERNMCWLDGNPGSFIKFVIPVKNLRNGRLPVQVRLDEISGLLSKENFFRYVSNSLTEVNPKNLTTKPPSSSTPIVHKRRKRSATVSFNKDDNFQQGSKMSSDVGRSAEWRNQPIYSRENSWREQRDISQSKENEQITDEHTEEIGQASQDSQAPKQQVKRSAPLDEDNKRQAPLDEDNNSQTSDSTDANYNSEEFSTAESSAPQRRPIQHNDRYRALANEDDDDESEMDPTLFLSKVDPLYKTSRADGLSYRSPSDTDAGMYYNSISDDSYPSRSWSYGRPYYPSPSYFQLPAYNKYPQSNSMYYGTVSKAMPSYKKSYGKYGYKPPPSSRISDMYYG</sequence>
<name>A0A8X6TC20_NEPPI</name>
<evidence type="ECO:0000256" key="2">
    <source>
        <dbReference type="SAM" id="SignalP"/>
    </source>
</evidence>
<keyword evidence="2" id="KW-0732">Signal</keyword>
<evidence type="ECO:0000256" key="1">
    <source>
        <dbReference type="SAM" id="MobiDB-lite"/>
    </source>
</evidence>
<feature type="compositionally biased region" description="Basic and acidic residues" evidence="1">
    <location>
        <begin position="219"/>
        <end position="243"/>
    </location>
</feature>
<proteinExistence type="predicted"/>
<feature type="signal peptide" evidence="2">
    <location>
        <begin position="1"/>
        <end position="17"/>
    </location>
</feature>
<accession>A0A8X6TC20</accession>
<feature type="compositionally biased region" description="Basic and acidic residues" evidence="1">
    <location>
        <begin position="262"/>
        <end position="273"/>
    </location>
</feature>